<reference evidence="20" key="1">
    <citation type="submission" date="2019-06" db="EMBL/GenBank/DDBJ databases">
        <title>Draft genome sequence of the griseofulvin-producing fungus Xylaria cubensis strain G536.</title>
        <authorList>
            <person name="Mead M.E."/>
            <person name="Raja H.A."/>
            <person name="Steenwyk J.L."/>
            <person name="Knowles S.L."/>
            <person name="Oberlies N.H."/>
            <person name="Rokas A."/>
        </authorList>
    </citation>
    <scope>NUCLEOTIDE SEQUENCE [LARGE SCALE GENOMIC DNA]</scope>
    <source>
        <strain evidence="20">G536</strain>
    </source>
</reference>
<evidence type="ECO:0000256" key="16">
    <source>
        <dbReference type="SAM" id="MobiDB-lite"/>
    </source>
</evidence>
<keyword evidence="9" id="KW-0479">Metal-binding</keyword>
<dbReference type="CDD" id="cd06206">
    <property type="entry name" value="bifunctional_CYPOR"/>
    <property type="match status" value="1"/>
</dbReference>
<dbReference type="Pfam" id="PF00067">
    <property type="entry name" value="p450"/>
    <property type="match status" value="1"/>
</dbReference>
<dbReference type="SUPFAM" id="SSF52343">
    <property type="entry name" value="Ferredoxin reductase-like, C-terminal NADP-linked domain"/>
    <property type="match status" value="1"/>
</dbReference>
<keyword evidence="20" id="KW-1185">Reference proteome</keyword>
<evidence type="ECO:0000256" key="2">
    <source>
        <dbReference type="ARBA" id="ARBA00001971"/>
    </source>
</evidence>
<evidence type="ECO:0000313" key="20">
    <source>
        <dbReference type="Proteomes" id="UP000319160"/>
    </source>
</evidence>
<keyword evidence="14" id="KW-0408">Iron</keyword>
<evidence type="ECO:0000256" key="15">
    <source>
        <dbReference type="ARBA" id="ARBA00023033"/>
    </source>
</evidence>
<name>A0A553I4H3_9PEZI</name>
<keyword evidence="12" id="KW-0249">Electron transport</keyword>
<evidence type="ECO:0000259" key="18">
    <source>
        <dbReference type="PROSITE" id="PS51384"/>
    </source>
</evidence>
<feature type="domain" description="Flavodoxin-like" evidence="17">
    <location>
        <begin position="505"/>
        <end position="644"/>
    </location>
</feature>
<dbReference type="Gene3D" id="3.40.50.80">
    <property type="entry name" value="Nucleotide-binding domain of ferredoxin-NADP reductase (FNR) module"/>
    <property type="match status" value="1"/>
</dbReference>
<evidence type="ECO:0000256" key="5">
    <source>
        <dbReference type="ARBA" id="ARBA00022448"/>
    </source>
</evidence>
<dbReference type="FunFam" id="1.10.630.10:FF:000040">
    <property type="entry name" value="Bifunctional cytochrome P450/NADPH--P450 reductase"/>
    <property type="match status" value="1"/>
</dbReference>
<keyword evidence="10" id="KW-0274">FAD</keyword>
<dbReference type="PROSITE" id="PS50902">
    <property type="entry name" value="FLAVODOXIN_LIKE"/>
    <property type="match status" value="1"/>
</dbReference>
<dbReference type="Gene3D" id="2.40.30.10">
    <property type="entry name" value="Translation factors"/>
    <property type="match status" value="1"/>
</dbReference>
<feature type="region of interest" description="Disordered" evidence="16">
    <location>
        <begin position="468"/>
        <end position="496"/>
    </location>
</feature>
<evidence type="ECO:0000256" key="12">
    <source>
        <dbReference type="ARBA" id="ARBA00022982"/>
    </source>
</evidence>
<dbReference type="InterPro" id="IPR001709">
    <property type="entry name" value="Flavoprot_Pyr_Nucl_cyt_Rdtase"/>
</dbReference>
<comment type="caution">
    <text evidence="19">The sequence shown here is derived from an EMBL/GenBank/DDBJ whole genome shotgun (WGS) entry which is preliminary data.</text>
</comment>
<dbReference type="InterPro" id="IPR036396">
    <property type="entry name" value="Cyt_P450_sf"/>
</dbReference>
<keyword evidence="7" id="KW-0285">Flavoprotein</keyword>
<evidence type="ECO:0008006" key="21">
    <source>
        <dbReference type="Google" id="ProtNLM"/>
    </source>
</evidence>
<evidence type="ECO:0000313" key="19">
    <source>
        <dbReference type="EMBL" id="TRX95104.1"/>
    </source>
</evidence>
<dbReference type="GO" id="GO:0003958">
    <property type="term" value="F:NADPH-hemoprotein reductase activity"/>
    <property type="evidence" value="ECO:0007669"/>
    <property type="project" value="TreeGrafter"/>
</dbReference>
<dbReference type="GO" id="GO:0020037">
    <property type="term" value="F:heme binding"/>
    <property type="evidence" value="ECO:0007669"/>
    <property type="project" value="InterPro"/>
</dbReference>
<dbReference type="GO" id="GO:0010181">
    <property type="term" value="F:FMN binding"/>
    <property type="evidence" value="ECO:0007669"/>
    <property type="project" value="InterPro"/>
</dbReference>
<evidence type="ECO:0000259" key="17">
    <source>
        <dbReference type="PROSITE" id="PS50902"/>
    </source>
</evidence>
<protein>
    <recommendedName>
        <fullName evidence="21">NADPH--cytochrome P450 reductase</fullName>
    </recommendedName>
</protein>
<dbReference type="PROSITE" id="PS00086">
    <property type="entry name" value="CYTOCHROME_P450"/>
    <property type="match status" value="1"/>
</dbReference>
<dbReference type="GO" id="GO:0005829">
    <property type="term" value="C:cytosol"/>
    <property type="evidence" value="ECO:0007669"/>
    <property type="project" value="TreeGrafter"/>
</dbReference>
<evidence type="ECO:0000256" key="4">
    <source>
        <dbReference type="ARBA" id="ARBA00010018"/>
    </source>
</evidence>
<evidence type="ECO:0000256" key="11">
    <source>
        <dbReference type="ARBA" id="ARBA00022857"/>
    </source>
</evidence>
<accession>A0A553I4H3</accession>
<dbReference type="InterPro" id="IPR039261">
    <property type="entry name" value="FNR_nucleotide-bd"/>
</dbReference>
<keyword evidence="6" id="KW-0349">Heme</keyword>
<keyword evidence="11" id="KW-0521">NADP</keyword>
<dbReference type="Gene3D" id="3.40.50.360">
    <property type="match status" value="1"/>
</dbReference>
<dbReference type="Pfam" id="PF00667">
    <property type="entry name" value="FAD_binding_1"/>
    <property type="match status" value="1"/>
</dbReference>
<dbReference type="Pfam" id="PF00258">
    <property type="entry name" value="Flavodoxin_1"/>
    <property type="match status" value="1"/>
</dbReference>
<dbReference type="InterPro" id="IPR017972">
    <property type="entry name" value="Cyt_P450_CS"/>
</dbReference>
<evidence type="ECO:0000256" key="3">
    <source>
        <dbReference type="ARBA" id="ARBA00001974"/>
    </source>
</evidence>
<dbReference type="Gene3D" id="1.10.630.10">
    <property type="entry name" value="Cytochrome P450"/>
    <property type="match status" value="1"/>
</dbReference>
<evidence type="ECO:0000256" key="13">
    <source>
        <dbReference type="ARBA" id="ARBA00023002"/>
    </source>
</evidence>
<evidence type="ECO:0000256" key="14">
    <source>
        <dbReference type="ARBA" id="ARBA00023004"/>
    </source>
</evidence>
<evidence type="ECO:0000256" key="7">
    <source>
        <dbReference type="ARBA" id="ARBA00022630"/>
    </source>
</evidence>
<comment type="cofactor">
    <cofactor evidence="1">
        <name>FMN</name>
        <dbReference type="ChEBI" id="CHEBI:58210"/>
    </cofactor>
</comment>
<dbReference type="InterPro" id="IPR008254">
    <property type="entry name" value="Flavodoxin/NO_synth"/>
</dbReference>
<evidence type="ECO:0000256" key="8">
    <source>
        <dbReference type="ARBA" id="ARBA00022643"/>
    </source>
</evidence>
<dbReference type="SUPFAM" id="SSF48264">
    <property type="entry name" value="Cytochrome P450"/>
    <property type="match status" value="1"/>
</dbReference>
<organism evidence="19 20">
    <name type="scientific">Xylaria flabelliformis</name>
    <dbReference type="NCBI Taxonomy" id="2512241"/>
    <lineage>
        <taxon>Eukaryota</taxon>
        <taxon>Fungi</taxon>
        <taxon>Dikarya</taxon>
        <taxon>Ascomycota</taxon>
        <taxon>Pezizomycotina</taxon>
        <taxon>Sordariomycetes</taxon>
        <taxon>Xylariomycetidae</taxon>
        <taxon>Xylariales</taxon>
        <taxon>Xylariaceae</taxon>
        <taxon>Xylaria</taxon>
    </lineage>
</organism>
<dbReference type="GO" id="GO:0004497">
    <property type="term" value="F:monooxygenase activity"/>
    <property type="evidence" value="ECO:0007669"/>
    <property type="project" value="UniProtKB-KW"/>
</dbReference>
<dbReference type="InterPro" id="IPR014144">
    <property type="entry name" value="LigD_PE_domain"/>
</dbReference>
<dbReference type="InterPro" id="IPR017938">
    <property type="entry name" value="Riboflavin_synthase-like_b-brl"/>
</dbReference>
<keyword evidence="8" id="KW-0288">FMN</keyword>
<feature type="compositionally biased region" description="Basic and acidic residues" evidence="16">
    <location>
        <begin position="1455"/>
        <end position="1467"/>
    </location>
</feature>
<evidence type="ECO:0000256" key="9">
    <source>
        <dbReference type="ARBA" id="ARBA00022723"/>
    </source>
</evidence>
<dbReference type="Pfam" id="PF00175">
    <property type="entry name" value="NAD_binding_1"/>
    <property type="match status" value="1"/>
</dbReference>
<feature type="compositionally biased region" description="Basic residues" evidence="16">
    <location>
        <begin position="1315"/>
        <end position="1327"/>
    </location>
</feature>
<dbReference type="PRINTS" id="PR00371">
    <property type="entry name" value="FPNCR"/>
</dbReference>
<keyword evidence="5" id="KW-0813">Transport</keyword>
<dbReference type="InterPro" id="IPR003097">
    <property type="entry name" value="CysJ-like_FAD-binding"/>
</dbReference>
<feature type="compositionally biased region" description="Low complexity" evidence="16">
    <location>
        <begin position="1250"/>
        <end position="1260"/>
    </location>
</feature>
<dbReference type="InterPro" id="IPR001128">
    <property type="entry name" value="Cyt_P450"/>
</dbReference>
<dbReference type="PROSITE" id="PS51384">
    <property type="entry name" value="FAD_FR"/>
    <property type="match status" value="1"/>
</dbReference>
<comment type="cofactor">
    <cofactor evidence="3">
        <name>FAD</name>
        <dbReference type="ChEBI" id="CHEBI:57692"/>
    </cofactor>
</comment>
<feature type="region of interest" description="Disordered" evidence="16">
    <location>
        <begin position="1250"/>
        <end position="1277"/>
    </location>
</feature>
<dbReference type="Gene3D" id="1.20.990.10">
    <property type="entry name" value="NADPH-cytochrome p450 Reductase, Chain A, domain 3"/>
    <property type="match status" value="1"/>
</dbReference>
<dbReference type="STRING" id="2512241.A0A553I4H3"/>
<dbReference type="PANTHER" id="PTHR19384:SF127">
    <property type="entry name" value="BIFUNCTIONAL CYTOCHROME P450_NADPH--P450 REDUCTASE"/>
    <property type="match status" value="1"/>
</dbReference>
<dbReference type="InterPro" id="IPR029039">
    <property type="entry name" value="Flavoprotein-like_sf"/>
</dbReference>
<sequence>MECPYKPSSSAATQQEHGIEENEIIPIPQPPAHWFIGNLPEMDPSFPLSSIWRLADEFGDIYKLNLVSRQNVFVSSYELSNELMDESRFQKSPTGGTKELRALLGDGLFTAYGDEENWGKAHRILMPVVGPLQIKKMFPEMHDLVSQLVLKMDRMGLAFDVIGLCGFGYRFNSFYREEIHPFAQQMSAALTEAGKRASRSSLETYLRVNAAKEMQKNIDAMWKLCDDLVAERKRNPQPNARDLLNTMLNASDPTTGEKLSDENIRFNMATFLVAGHETTSGTLSFLFYQLLKHPETYHKAQQEVDRVVGNGILKPEHLPQLKYIEACIRETMRVQGPIGLLNRQPLEDTVIGGKYRVSKDDVVTVNIRGLHHDRRIWGEDVDEFRPERLMDGRMEKLPPNALKMFGDGPRACIGRFFAEQEMAMATAMILQQFQVSMVDPSYDLRMKSTLTVKPDGFSIKVARRPGRSLMMGIPGDPQANADRASDSGYDTNDESLEEKRADKPLLILYGSNAGTCKYFAEDLERAARDRGFKPTIKSMDEGTERLSNDTPVAIITPSYEGKPADNARKFVSWLEACKPDNLKDVQYAVFGAGNIEWVSTFHRIPRLVDEVMPKLGAKRIISPKFVNVKEDFIGPWEDWRDELLTSLGGESRSAAANTTSDLEVTIEKSDTAALLAVETVSTGVIRENKQVAGTEVGSAKRHTEVELSEGITYEPGDLVHRVATRFGLNVMDVITVRGTGKAFLIGRGPSTVIEILGRRVELGTLASKRQIEAIAKTAEGDEQHRLQNLISSEDTFKSEVIDKCMSVLDILEDYPSAKLSFAAYLDMLRPLTPRQYSISSSPLVTPPGKPVRASITYDVHSAPALSGNGRLFEGVASTYLASRTIGSRIPCTVRRSNTGFHLPKDPETPIIMVAAGTGLAPMRGFIQQRACIAENSGNKLGPALLYFGCRNFEKDFLYADELHKWESLGAVQVRPAFSCRGPPRAQGELEYKYTHERMWEERDEIRELFRQGAKIFVCGSASKLARSTNEVAMRIWRASSADRSEQDAQDWLASIREVSPELVTNPFIKKRNLQWSIDITGLPHDAASSGSSDEDEKSLHQNEQLPITSAIEAGKASIEDHLNRFSVILTKATLSPFPSDTPHLTVKDYRNLYEANAGSSQGAHFIIHQHDHPIAGTHYDLRLQINETSSASWAIMYGPPGDPNSYRLNRNATETRIHCLWNHLIETASHTTGSLLIWDTGTYTILPAAQKSSQDDSQSSTDEDSSSPQLTEQQKLHQAFSARKIRLQLHGTRLPSPYVLNLRLTREEDAAGRARSTRVPKTRRRRGAPTAVSSRLTRSGPKGKKAVEPATSSDTESDAETVHAPAGQAKEDEKNISATERELRELEDEEVRKTNAYPGAVNSIGSVHQRRWYLSLDREASGFVKRRREGRVVWESRDVHSGGAAGVPKKAGSSRNDKRSDQDKDTTSRLAYPFYVRGVEHERSVVTGRLGSEVLQDEGVIGYIGRKGWQAVLK</sequence>
<dbReference type="CDD" id="cd11068">
    <property type="entry name" value="CYP120A1"/>
    <property type="match status" value="1"/>
</dbReference>
<comment type="similarity">
    <text evidence="4">In the N-terminal section; belongs to the cytochrome P450 family.</text>
</comment>
<dbReference type="InterPro" id="IPR001433">
    <property type="entry name" value="OxRdtase_FAD/NAD-bd"/>
</dbReference>
<keyword evidence="15" id="KW-0503">Monooxygenase</keyword>
<comment type="cofactor">
    <cofactor evidence="2">
        <name>heme</name>
        <dbReference type="ChEBI" id="CHEBI:30413"/>
    </cofactor>
</comment>
<proteinExistence type="inferred from homology"/>
<evidence type="ECO:0000256" key="10">
    <source>
        <dbReference type="ARBA" id="ARBA00022827"/>
    </source>
</evidence>
<evidence type="ECO:0000256" key="1">
    <source>
        <dbReference type="ARBA" id="ARBA00001917"/>
    </source>
</evidence>
<feature type="domain" description="FAD-binding FR-type" evidence="18">
    <location>
        <begin position="678"/>
        <end position="903"/>
    </location>
</feature>
<dbReference type="InterPro" id="IPR023173">
    <property type="entry name" value="NADPH_Cyt_P450_Rdtase_alpha"/>
</dbReference>
<dbReference type="InterPro" id="IPR017927">
    <property type="entry name" value="FAD-bd_FR_type"/>
</dbReference>
<dbReference type="OrthoDB" id="1470350at2759"/>
<dbReference type="SUPFAM" id="SSF52218">
    <property type="entry name" value="Flavoproteins"/>
    <property type="match status" value="1"/>
</dbReference>
<dbReference type="Proteomes" id="UP000319160">
    <property type="component" value="Unassembled WGS sequence"/>
</dbReference>
<evidence type="ECO:0000256" key="6">
    <source>
        <dbReference type="ARBA" id="ARBA00022617"/>
    </source>
</evidence>
<dbReference type="PANTHER" id="PTHR19384">
    <property type="entry name" value="NITRIC OXIDE SYNTHASE-RELATED"/>
    <property type="match status" value="1"/>
</dbReference>
<dbReference type="EMBL" id="VFLP01000018">
    <property type="protein sequence ID" value="TRX95104.1"/>
    <property type="molecule type" value="Genomic_DNA"/>
</dbReference>
<dbReference type="Pfam" id="PF13298">
    <property type="entry name" value="LigD_N"/>
    <property type="match status" value="1"/>
</dbReference>
<dbReference type="SUPFAM" id="SSF63380">
    <property type="entry name" value="Riboflavin synthase domain-like"/>
    <property type="match status" value="1"/>
</dbReference>
<feature type="region of interest" description="Disordered" evidence="16">
    <location>
        <begin position="1309"/>
        <end position="1376"/>
    </location>
</feature>
<dbReference type="GO" id="GO:0005506">
    <property type="term" value="F:iron ion binding"/>
    <property type="evidence" value="ECO:0007669"/>
    <property type="project" value="InterPro"/>
</dbReference>
<feature type="region of interest" description="Disordered" evidence="16">
    <location>
        <begin position="1440"/>
        <end position="1467"/>
    </location>
</feature>
<dbReference type="GO" id="GO:0050660">
    <property type="term" value="F:flavin adenine dinucleotide binding"/>
    <property type="evidence" value="ECO:0007669"/>
    <property type="project" value="TreeGrafter"/>
</dbReference>
<gene>
    <name evidence="19" type="ORF">FHL15_004189</name>
</gene>
<keyword evidence="13" id="KW-0560">Oxidoreductase</keyword>
<dbReference type="GO" id="GO:0016705">
    <property type="term" value="F:oxidoreductase activity, acting on paired donors, with incorporation or reduction of molecular oxygen"/>
    <property type="evidence" value="ECO:0007669"/>
    <property type="project" value="InterPro"/>
</dbReference>